<dbReference type="RefSeq" id="WP_304273967.1">
    <property type="nucleotide sequence ID" value="NZ_QFQZ01000006.1"/>
</dbReference>
<gene>
    <name evidence="1" type="ORF">DI526_03180</name>
</gene>
<dbReference type="EMBL" id="QFQZ01000006">
    <property type="protein sequence ID" value="PZR36454.1"/>
    <property type="molecule type" value="Genomic_DNA"/>
</dbReference>
<accession>A0A2W5X6G0</accession>
<evidence type="ECO:0000313" key="1">
    <source>
        <dbReference type="EMBL" id="PZR36454.1"/>
    </source>
</evidence>
<name>A0A2W5X6G0_9CAUL</name>
<sequence length="91" mass="9691">MSSAAALSPAAKAKLVAEQRAQAASAAQRRTSEAENLRRFGENVRDLRAFGQAGRWEETTAADGSPALLIKFRDAETARAASDAIFGAWPE</sequence>
<organism evidence="1 2">
    <name type="scientific">Caulobacter segnis</name>
    <dbReference type="NCBI Taxonomy" id="88688"/>
    <lineage>
        <taxon>Bacteria</taxon>
        <taxon>Pseudomonadati</taxon>
        <taxon>Pseudomonadota</taxon>
        <taxon>Alphaproteobacteria</taxon>
        <taxon>Caulobacterales</taxon>
        <taxon>Caulobacteraceae</taxon>
        <taxon>Caulobacter</taxon>
    </lineage>
</organism>
<proteinExistence type="predicted"/>
<reference evidence="1 2" key="1">
    <citation type="submission" date="2017-08" db="EMBL/GenBank/DDBJ databases">
        <title>Infants hospitalized years apart are colonized by the same room-sourced microbial strains.</title>
        <authorList>
            <person name="Brooks B."/>
            <person name="Olm M.R."/>
            <person name="Firek B.A."/>
            <person name="Baker R."/>
            <person name="Thomas B.C."/>
            <person name="Morowitz M.J."/>
            <person name="Banfield J.F."/>
        </authorList>
    </citation>
    <scope>NUCLEOTIDE SEQUENCE [LARGE SCALE GENOMIC DNA]</scope>
    <source>
        <strain evidence="1">S2_003_000_R2_4</strain>
    </source>
</reference>
<comment type="caution">
    <text evidence="1">The sequence shown here is derived from an EMBL/GenBank/DDBJ whole genome shotgun (WGS) entry which is preliminary data.</text>
</comment>
<dbReference type="AlphaFoldDB" id="A0A2W5X6G0"/>
<dbReference type="Proteomes" id="UP000249393">
    <property type="component" value="Unassembled WGS sequence"/>
</dbReference>
<evidence type="ECO:0000313" key="2">
    <source>
        <dbReference type="Proteomes" id="UP000249393"/>
    </source>
</evidence>
<protein>
    <submittedName>
        <fullName evidence="1">Uncharacterized protein</fullName>
    </submittedName>
</protein>